<evidence type="ECO:0000256" key="1">
    <source>
        <dbReference type="SAM" id="Coils"/>
    </source>
</evidence>
<comment type="caution">
    <text evidence="2">The sequence shown here is derived from an EMBL/GenBank/DDBJ whole genome shotgun (WGS) entry which is preliminary data.</text>
</comment>
<proteinExistence type="predicted"/>
<accession>A0A3D8PYD6</accession>
<dbReference type="EMBL" id="PIOC01000005">
    <property type="protein sequence ID" value="RDW21034.1"/>
    <property type="molecule type" value="Genomic_DNA"/>
</dbReference>
<dbReference type="OrthoDB" id="2365850at2"/>
<dbReference type="RefSeq" id="WP_115771813.1">
    <property type="nucleotide sequence ID" value="NZ_PIOC01000005.1"/>
</dbReference>
<reference evidence="3" key="1">
    <citation type="submission" date="2017-11" db="EMBL/GenBank/DDBJ databases">
        <authorList>
            <person name="Zhu W."/>
        </authorList>
    </citation>
    <scope>NUCLEOTIDE SEQUENCE [LARGE SCALE GENOMIC DNA]</scope>
    <source>
        <strain evidence="3">CAU 1183</strain>
    </source>
</reference>
<dbReference type="Pfam" id="PF06810">
    <property type="entry name" value="Phage_scaffold"/>
    <property type="match status" value="1"/>
</dbReference>
<keyword evidence="3" id="KW-1185">Reference proteome</keyword>
<evidence type="ECO:0000313" key="2">
    <source>
        <dbReference type="EMBL" id="RDW21034.1"/>
    </source>
</evidence>
<dbReference type="AlphaFoldDB" id="A0A3D8PYD6"/>
<keyword evidence="1" id="KW-0175">Coiled coil</keyword>
<feature type="coiled-coil region" evidence="1">
    <location>
        <begin position="30"/>
        <end position="71"/>
    </location>
</feature>
<protein>
    <submittedName>
        <fullName evidence="2">Phage scaffold protein</fullName>
    </submittedName>
</protein>
<gene>
    <name evidence="2" type="ORF">CWR48_04270</name>
</gene>
<sequence>MNREQLKELGLTDEQIESVMKAHGKSIQDLKPAQEELDGLKTEKSTLEQQLADLQNTLNTQKDELSSVDDLKKEVETYKLKDLKTNIAVQAGIPLELAGRLSGSTEEEIKADAEKIAGFVNKKQPLPMKTTEPPKVDEKEQAYAKILENLKGE</sequence>
<evidence type="ECO:0000313" key="3">
    <source>
        <dbReference type="Proteomes" id="UP000257143"/>
    </source>
</evidence>
<dbReference type="Proteomes" id="UP000257143">
    <property type="component" value="Unassembled WGS sequence"/>
</dbReference>
<name>A0A3D8PYD6_9BACI</name>
<dbReference type="InterPro" id="IPR009636">
    <property type="entry name" value="SCAF"/>
</dbReference>
<organism evidence="2 3">
    <name type="scientific">Oceanobacillus arenosus</name>
    <dbReference type="NCBI Taxonomy" id="1229153"/>
    <lineage>
        <taxon>Bacteria</taxon>
        <taxon>Bacillati</taxon>
        <taxon>Bacillota</taxon>
        <taxon>Bacilli</taxon>
        <taxon>Bacillales</taxon>
        <taxon>Bacillaceae</taxon>
        <taxon>Oceanobacillus</taxon>
    </lineage>
</organism>